<accession>A0A3M8DGR7</accession>
<comment type="caution">
    <text evidence="1">The sequence shown here is derived from an EMBL/GenBank/DDBJ whole genome shotgun (WGS) entry which is preliminary data.</text>
</comment>
<evidence type="ECO:0000313" key="1">
    <source>
        <dbReference type="EMBL" id="RNB87206.1"/>
    </source>
</evidence>
<keyword evidence="2" id="KW-1185">Reference proteome</keyword>
<name>A0A3M8DGR7_9BACL</name>
<sequence>MQNTPLFVVIADTTERGFCYVFERQTEDDGTYAEDLARPTYSWDELYRYTGAKESEGLAGQTLALRDKYYGYFLEFLELKHPGLQPHELTPEVLRERKGTKAVRGKYADTRSGENGWTITRCDQYVSTSSQSVFQFHGVRRIYYGESV</sequence>
<gene>
    <name evidence="1" type="ORF">EDM56_16140</name>
</gene>
<evidence type="ECO:0000313" key="2">
    <source>
        <dbReference type="Proteomes" id="UP000271031"/>
    </source>
</evidence>
<dbReference type="AlphaFoldDB" id="A0A3M8DGR7"/>
<dbReference type="EMBL" id="RHHQ01000012">
    <property type="protein sequence ID" value="RNB87206.1"/>
    <property type="molecule type" value="Genomic_DNA"/>
</dbReference>
<reference evidence="1 2" key="1">
    <citation type="submission" date="2018-10" db="EMBL/GenBank/DDBJ databases">
        <title>Phylogenomics of Brevibacillus.</title>
        <authorList>
            <person name="Dunlap C."/>
        </authorList>
    </citation>
    <scope>NUCLEOTIDE SEQUENCE [LARGE SCALE GENOMIC DNA]</scope>
    <source>
        <strain evidence="1 2">JCM 15716</strain>
    </source>
</reference>
<dbReference type="Proteomes" id="UP000271031">
    <property type="component" value="Unassembled WGS sequence"/>
</dbReference>
<proteinExistence type="predicted"/>
<protein>
    <submittedName>
        <fullName evidence="1">Uncharacterized protein</fullName>
    </submittedName>
</protein>
<organism evidence="1 2">
    <name type="scientific">Brevibacillus fluminis</name>
    <dbReference type="NCBI Taxonomy" id="511487"/>
    <lineage>
        <taxon>Bacteria</taxon>
        <taxon>Bacillati</taxon>
        <taxon>Bacillota</taxon>
        <taxon>Bacilli</taxon>
        <taxon>Bacillales</taxon>
        <taxon>Paenibacillaceae</taxon>
        <taxon>Brevibacillus</taxon>
    </lineage>
</organism>